<dbReference type="EMBL" id="CP146612">
    <property type="protein sequence ID" value="WWX25896.1"/>
    <property type="molecule type" value="Genomic_DNA"/>
</dbReference>
<proteinExistence type="predicted"/>
<organism evidence="1 2">
    <name type="scientific">Candidatus Dehalogenimonas loeffleri</name>
    <dbReference type="NCBI Taxonomy" id="3127115"/>
    <lineage>
        <taxon>Bacteria</taxon>
        <taxon>Bacillati</taxon>
        <taxon>Chloroflexota</taxon>
        <taxon>Dehalococcoidia</taxon>
        <taxon>Dehalococcoidales</taxon>
        <taxon>Dehalococcoidaceae</taxon>
        <taxon>Dehalogenimonas</taxon>
    </lineage>
</organism>
<protein>
    <submittedName>
        <fullName evidence="1">Uncharacterized protein</fullName>
    </submittedName>
</protein>
<evidence type="ECO:0000313" key="2">
    <source>
        <dbReference type="Proteomes" id="UP001375370"/>
    </source>
</evidence>
<sequence length="46" mass="5441">MNIRELGSRLITGTSGDLTAGRLYEMKRLEWLFIGARWLWVFRGNR</sequence>
<accession>A0ABZ2J562</accession>
<evidence type="ECO:0000313" key="1">
    <source>
        <dbReference type="EMBL" id="WWX25896.1"/>
    </source>
</evidence>
<dbReference type="RefSeq" id="WP_338738511.1">
    <property type="nucleotide sequence ID" value="NZ_CP146612.1"/>
</dbReference>
<name>A0ABZ2J562_9CHLR</name>
<dbReference type="Proteomes" id="UP001375370">
    <property type="component" value="Chromosome"/>
</dbReference>
<gene>
    <name evidence="1" type="ORF">V8247_02695</name>
</gene>
<reference evidence="1 2" key="1">
    <citation type="submission" date="2024-03" db="EMBL/GenBank/DDBJ databases">
        <title>A Dehalogenimonas Isolated from Estuarine Sediments Dihaloeliminates Chlorinated Alkanes.</title>
        <authorList>
            <person name="Yang Y."/>
            <person name="Wang H."/>
        </authorList>
    </citation>
    <scope>NUCLEOTIDE SEQUENCE [LARGE SCALE GENOMIC DNA]</scope>
    <source>
        <strain evidence="1 2">W</strain>
    </source>
</reference>
<keyword evidence="2" id="KW-1185">Reference proteome</keyword>